<feature type="region of interest" description="Disordered" evidence="10">
    <location>
        <begin position="686"/>
        <end position="713"/>
    </location>
</feature>
<dbReference type="STRING" id="278856.A0A212ETW6"/>
<evidence type="ECO:0000256" key="6">
    <source>
        <dbReference type="ARBA" id="ARBA00023040"/>
    </source>
</evidence>
<dbReference type="InParanoid" id="A0A212ETW6"/>
<evidence type="ECO:0000256" key="12">
    <source>
        <dbReference type="SAM" id="SignalP"/>
    </source>
</evidence>
<keyword evidence="7 11" id="KW-0472">Membrane</keyword>
<keyword evidence="8 14" id="KW-0675">Receptor</keyword>
<proteinExistence type="inferred from homology"/>
<keyword evidence="3 11" id="KW-0812">Transmembrane</keyword>
<name>A0A212ETW6_DANPL</name>
<feature type="chain" id="PRO_5013369920" evidence="12">
    <location>
        <begin position="18"/>
        <end position="735"/>
    </location>
</feature>
<evidence type="ECO:0000313" key="15">
    <source>
        <dbReference type="Proteomes" id="UP000007151"/>
    </source>
</evidence>
<organism evidence="14 15">
    <name type="scientific">Danaus plexippus plexippus</name>
    <dbReference type="NCBI Taxonomy" id="278856"/>
    <lineage>
        <taxon>Eukaryota</taxon>
        <taxon>Metazoa</taxon>
        <taxon>Ecdysozoa</taxon>
        <taxon>Arthropoda</taxon>
        <taxon>Hexapoda</taxon>
        <taxon>Insecta</taxon>
        <taxon>Pterygota</taxon>
        <taxon>Neoptera</taxon>
        <taxon>Endopterygota</taxon>
        <taxon>Lepidoptera</taxon>
        <taxon>Glossata</taxon>
        <taxon>Ditrysia</taxon>
        <taxon>Papilionoidea</taxon>
        <taxon>Nymphalidae</taxon>
        <taxon>Danainae</taxon>
        <taxon>Danaini</taxon>
        <taxon>Danaina</taxon>
        <taxon>Danaus</taxon>
        <taxon>Danaus</taxon>
    </lineage>
</organism>
<dbReference type="AlphaFoldDB" id="A0A212ETW6"/>
<evidence type="ECO:0000256" key="4">
    <source>
        <dbReference type="ARBA" id="ARBA00022729"/>
    </source>
</evidence>
<comment type="caution">
    <text evidence="14">The sequence shown here is derived from an EMBL/GenBank/DDBJ whole genome shotgun (WGS) entry which is preliminary data.</text>
</comment>
<feature type="transmembrane region" description="Helical" evidence="11">
    <location>
        <begin position="617"/>
        <end position="635"/>
    </location>
</feature>
<keyword evidence="15" id="KW-1185">Reference proteome</keyword>
<keyword evidence="6" id="KW-0297">G-protein coupled receptor</keyword>
<evidence type="ECO:0000256" key="3">
    <source>
        <dbReference type="ARBA" id="ARBA00022692"/>
    </source>
</evidence>
<evidence type="ECO:0000259" key="13">
    <source>
        <dbReference type="PROSITE" id="PS50261"/>
    </source>
</evidence>
<dbReference type="PANTHER" id="PTHR46953">
    <property type="entry name" value="G-PROTEIN COUPLED RECEPTOR MTH-LIKE 1-RELATED"/>
    <property type="match status" value="1"/>
</dbReference>
<feature type="transmembrane region" description="Helical" evidence="11">
    <location>
        <begin position="401"/>
        <end position="422"/>
    </location>
</feature>
<keyword evidence="9" id="KW-0807">Transducer</keyword>
<feature type="transmembrane region" description="Helical" evidence="11">
    <location>
        <begin position="434"/>
        <end position="452"/>
    </location>
</feature>
<feature type="transmembrane region" description="Helical" evidence="11">
    <location>
        <begin position="564"/>
        <end position="584"/>
    </location>
</feature>
<dbReference type="Gene3D" id="2.170.180.11">
    <property type="entry name" value="Methuselah ectodomain, domain 2"/>
    <property type="match status" value="1"/>
</dbReference>
<evidence type="ECO:0000256" key="7">
    <source>
        <dbReference type="ARBA" id="ARBA00023136"/>
    </source>
</evidence>
<dbReference type="EMBL" id="AGBW02012530">
    <property type="protein sequence ID" value="OWR44933.1"/>
    <property type="molecule type" value="Genomic_DNA"/>
</dbReference>
<dbReference type="PANTHER" id="PTHR46953:SF1">
    <property type="entry name" value="G-PROTEIN COUPLED RECEPTOR MTH-LIKE 1-RELATED"/>
    <property type="match status" value="1"/>
</dbReference>
<dbReference type="Gene3D" id="1.20.1070.10">
    <property type="entry name" value="Rhodopsin 7-helix transmembrane proteins"/>
    <property type="match status" value="1"/>
</dbReference>
<dbReference type="InterPro" id="IPR017981">
    <property type="entry name" value="GPCR_2-like_7TM"/>
</dbReference>
<accession>A0A212ETW6</accession>
<evidence type="ECO:0000256" key="11">
    <source>
        <dbReference type="SAM" id="Phobius"/>
    </source>
</evidence>
<dbReference type="GO" id="GO:0016020">
    <property type="term" value="C:membrane"/>
    <property type="evidence" value="ECO:0007669"/>
    <property type="project" value="UniProtKB-SubCell"/>
</dbReference>
<evidence type="ECO:0000256" key="5">
    <source>
        <dbReference type="ARBA" id="ARBA00022989"/>
    </source>
</evidence>
<feature type="compositionally biased region" description="Low complexity" evidence="10">
    <location>
        <begin position="702"/>
        <end position="713"/>
    </location>
</feature>
<protein>
    <submittedName>
        <fullName evidence="14">G-protein coupled receptor Mth2</fullName>
    </submittedName>
</protein>
<reference evidence="14 15" key="1">
    <citation type="journal article" date="2011" name="Cell">
        <title>The monarch butterfly genome yields insights into long-distance migration.</title>
        <authorList>
            <person name="Zhan S."/>
            <person name="Merlin C."/>
            <person name="Boore J.L."/>
            <person name="Reppert S.M."/>
        </authorList>
    </citation>
    <scope>NUCLEOTIDE SEQUENCE [LARGE SCALE GENOMIC DNA]</scope>
    <source>
        <strain evidence="14">F-2</strain>
    </source>
</reference>
<feature type="transmembrane region" description="Helical" evidence="11">
    <location>
        <begin position="647"/>
        <end position="669"/>
    </location>
</feature>
<evidence type="ECO:0000256" key="10">
    <source>
        <dbReference type="SAM" id="MobiDB-lite"/>
    </source>
</evidence>
<dbReference type="KEGG" id="dpl:KGM_214214"/>
<feature type="domain" description="G-protein coupled receptors family 2 profile 2" evidence="13">
    <location>
        <begin position="398"/>
        <end position="671"/>
    </location>
</feature>
<dbReference type="InterPro" id="IPR052808">
    <property type="entry name" value="GPCR_Mth-like"/>
</dbReference>
<evidence type="ECO:0000256" key="2">
    <source>
        <dbReference type="ARBA" id="ARBA00008979"/>
    </source>
</evidence>
<sequence>MPVLLLLSAFFFTATSADFSNDLSDVDNVFRKCCPRGQNLVKVLDFNETISEYFECVDRGGSINLFKINSEPLYVSESVKVNHGIPLDCRDLQMTTIVAGDELVPLADNCYDRLVAEVVNGTLVQSVPKSVVLVCNRSDVSVIPNSHLRIQQVRKCCPRGQKFDVQHHECRISEDAVNDIQSPFLKSDRSKGSIYEISEGLPCKVNEYTVELTEEKFNLSIDGSTLNVFSRDGLNGRTFMPDEWCLEEKYGGKELLAQVCTHNCDSLNAYCVRKCCPPGQHFRPRHCGTLASACVPNDDPDVMYNISSYLDPLKEKFNDLFDVMGVRVGLTCVHKRYALNTSVPQDVHWMTRDAHLETGTLLTNQYCLEMFDRRDCPTKDVLVTAVLCFIPANPEPKDFRISFIIIAISSVCLALTLLVYIMLPELRNLHGQTLICHVSMMLLAFTCLARVQHSVVPDTNICTMLGYGIYFGFVAAFAWLNVMCFDIWWTFGSIRSVKPLRKSHSERRRFLWYSLYAWSVTILLTVTMYLLDKYPVSDLLDAEIGTMSCWFGSAQNTESDWPHYIFFVVPMGVVTCTNFILWLLTARHCAQVKSEVHRLQAGSVGDRAKKRFRIDRAKYVLTGKLWVVMGAGWVSELVSTLVSQPQWLWNIVDLINEMQGVFIFLILVVKPKLYYLIRKRLGSSPTPIDTRMEKPNTQNNATSSSGRTSSTFLSRTISSDERGNLRITPNNIKQI</sequence>
<dbReference type="GO" id="GO:0004930">
    <property type="term" value="F:G protein-coupled receptor activity"/>
    <property type="evidence" value="ECO:0007669"/>
    <property type="project" value="UniProtKB-KW"/>
</dbReference>
<evidence type="ECO:0000256" key="9">
    <source>
        <dbReference type="ARBA" id="ARBA00023224"/>
    </source>
</evidence>
<comment type="similarity">
    <text evidence="2">Belongs to the G-protein coupled receptor 2 family. Mth subfamily.</text>
</comment>
<dbReference type="FunCoup" id="A0A212ETW6">
    <property type="interactions" value="7"/>
</dbReference>
<evidence type="ECO:0000256" key="1">
    <source>
        <dbReference type="ARBA" id="ARBA00004141"/>
    </source>
</evidence>
<feature type="signal peptide" evidence="12">
    <location>
        <begin position="1"/>
        <end position="17"/>
    </location>
</feature>
<dbReference type="CDD" id="cd15039">
    <property type="entry name" value="7tmB3_Methuselah-like"/>
    <property type="match status" value="1"/>
</dbReference>
<dbReference type="PROSITE" id="PS50261">
    <property type="entry name" value="G_PROTEIN_RECEP_F2_4"/>
    <property type="match status" value="1"/>
</dbReference>
<keyword evidence="4 12" id="KW-0732">Signal</keyword>
<keyword evidence="5 11" id="KW-1133">Transmembrane helix</keyword>
<evidence type="ECO:0000256" key="8">
    <source>
        <dbReference type="ARBA" id="ARBA00023170"/>
    </source>
</evidence>
<comment type="subcellular location">
    <subcellularLocation>
        <location evidence="1">Membrane</location>
        <topology evidence="1">Multi-pass membrane protein</topology>
    </subcellularLocation>
</comment>
<gene>
    <name evidence="14" type="ORF">KGM_214214</name>
</gene>
<feature type="transmembrane region" description="Helical" evidence="11">
    <location>
        <begin position="464"/>
        <end position="489"/>
    </location>
</feature>
<dbReference type="Proteomes" id="UP000007151">
    <property type="component" value="Unassembled WGS sequence"/>
</dbReference>
<dbReference type="SUPFAM" id="SSF81321">
    <property type="entry name" value="Family A G protein-coupled receptor-like"/>
    <property type="match status" value="1"/>
</dbReference>
<dbReference type="eggNOG" id="ENOG502RYAQ">
    <property type="taxonomic scope" value="Eukaryota"/>
</dbReference>
<dbReference type="GO" id="GO:0007166">
    <property type="term" value="P:cell surface receptor signaling pathway"/>
    <property type="evidence" value="ECO:0007669"/>
    <property type="project" value="InterPro"/>
</dbReference>
<feature type="transmembrane region" description="Helical" evidence="11">
    <location>
        <begin position="510"/>
        <end position="531"/>
    </location>
</feature>
<evidence type="ECO:0000313" key="14">
    <source>
        <dbReference type="EMBL" id="OWR44933.1"/>
    </source>
</evidence>
<dbReference type="InterPro" id="IPR023311">
    <property type="entry name" value="Methusela_ecto_dom_2"/>
</dbReference>